<evidence type="ECO:0000313" key="2">
    <source>
        <dbReference type="EMBL" id="KAJ7686529.1"/>
    </source>
</evidence>
<dbReference type="SUPFAM" id="SSF54695">
    <property type="entry name" value="POZ domain"/>
    <property type="match status" value="1"/>
</dbReference>
<accession>A0AAD7GFK4</accession>
<gene>
    <name evidence="2" type="ORF">B0H17DRAFT_713989</name>
</gene>
<dbReference type="Gene3D" id="3.30.710.10">
    <property type="entry name" value="Potassium Channel Kv1.1, Chain A"/>
    <property type="match status" value="1"/>
</dbReference>
<evidence type="ECO:0000313" key="3">
    <source>
        <dbReference type="Proteomes" id="UP001221757"/>
    </source>
</evidence>
<keyword evidence="3" id="KW-1185">Reference proteome</keyword>
<dbReference type="PROSITE" id="PS50097">
    <property type="entry name" value="BTB"/>
    <property type="match status" value="1"/>
</dbReference>
<sequence>MCFYCRCRVLRMNEAMYHCMIKSRIWRRRPYYASLLSFISSTMSALSRPVKRQRTESAPSITRSSSVWYEDGSVVLQVESTQFKVHWGVLAQHSSFFHDMQGLPQPLDQPSVDGCAIVELLDPVVDVEHLLKALYHSTPLFKEALEFPVVAALIRLGRKYDFRNLLDIAVECLTLENPATILEYDARIFHNRHTPNRQRITPYPGLLFDMITLARENDIFTALPCAYYRAITTHDWASLFDGVPRGDGTCAALPAIDQRAFILGRERILHAQCANGNTFGWLRSWANRVGCSNPALCNAWRDQICDLFLTVPRLMAIPEPTSIRSWTVRLCDPCAQHVERSVAAGRMRMWDALPALFDLPPWTELKNDP</sequence>
<dbReference type="AlphaFoldDB" id="A0AAD7GFK4"/>
<proteinExistence type="predicted"/>
<dbReference type="InterPro" id="IPR000210">
    <property type="entry name" value="BTB/POZ_dom"/>
</dbReference>
<dbReference type="EMBL" id="JARKIE010000095">
    <property type="protein sequence ID" value="KAJ7686529.1"/>
    <property type="molecule type" value="Genomic_DNA"/>
</dbReference>
<organism evidence="2 3">
    <name type="scientific">Mycena rosella</name>
    <name type="common">Pink bonnet</name>
    <name type="synonym">Agaricus rosellus</name>
    <dbReference type="NCBI Taxonomy" id="1033263"/>
    <lineage>
        <taxon>Eukaryota</taxon>
        <taxon>Fungi</taxon>
        <taxon>Dikarya</taxon>
        <taxon>Basidiomycota</taxon>
        <taxon>Agaricomycotina</taxon>
        <taxon>Agaricomycetes</taxon>
        <taxon>Agaricomycetidae</taxon>
        <taxon>Agaricales</taxon>
        <taxon>Marasmiineae</taxon>
        <taxon>Mycenaceae</taxon>
        <taxon>Mycena</taxon>
    </lineage>
</organism>
<protein>
    <recommendedName>
        <fullName evidence="1">BTB domain-containing protein</fullName>
    </recommendedName>
</protein>
<dbReference type="CDD" id="cd18186">
    <property type="entry name" value="BTB_POZ_ZBTB_KLHL-like"/>
    <property type="match status" value="1"/>
</dbReference>
<dbReference type="InterPro" id="IPR011333">
    <property type="entry name" value="SKP1/BTB/POZ_sf"/>
</dbReference>
<evidence type="ECO:0000259" key="1">
    <source>
        <dbReference type="PROSITE" id="PS50097"/>
    </source>
</evidence>
<dbReference type="Pfam" id="PF00651">
    <property type="entry name" value="BTB"/>
    <property type="match status" value="1"/>
</dbReference>
<feature type="domain" description="BTB" evidence="1">
    <location>
        <begin position="72"/>
        <end position="143"/>
    </location>
</feature>
<dbReference type="SMART" id="SM00225">
    <property type="entry name" value="BTB"/>
    <property type="match status" value="1"/>
</dbReference>
<comment type="caution">
    <text evidence="2">The sequence shown here is derived from an EMBL/GenBank/DDBJ whole genome shotgun (WGS) entry which is preliminary data.</text>
</comment>
<reference evidence="2" key="1">
    <citation type="submission" date="2023-03" db="EMBL/GenBank/DDBJ databases">
        <title>Massive genome expansion in bonnet fungi (Mycena s.s.) driven by repeated elements and novel gene families across ecological guilds.</title>
        <authorList>
            <consortium name="Lawrence Berkeley National Laboratory"/>
            <person name="Harder C.B."/>
            <person name="Miyauchi S."/>
            <person name="Viragh M."/>
            <person name="Kuo A."/>
            <person name="Thoen E."/>
            <person name="Andreopoulos B."/>
            <person name="Lu D."/>
            <person name="Skrede I."/>
            <person name="Drula E."/>
            <person name="Henrissat B."/>
            <person name="Morin E."/>
            <person name="Kohler A."/>
            <person name="Barry K."/>
            <person name="LaButti K."/>
            <person name="Morin E."/>
            <person name="Salamov A."/>
            <person name="Lipzen A."/>
            <person name="Mereny Z."/>
            <person name="Hegedus B."/>
            <person name="Baldrian P."/>
            <person name="Stursova M."/>
            <person name="Weitz H."/>
            <person name="Taylor A."/>
            <person name="Grigoriev I.V."/>
            <person name="Nagy L.G."/>
            <person name="Martin F."/>
            <person name="Kauserud H."/>
        </authorList>
    </citation>
    <scope>NUCLEOTIDE SEQUENCE</scope>
    <source>
        <strain evidence="2">CBHHK067</strain>
    </source>
</reference>
<name>A0AAD7GFK4_MYCRO</name>
<dbReference type="Proteomes" id="UP001221757">
    <property type="component" value="Unassembled WGS sequence"/>
</dbReference>